<organism evidence="6 7">
    <name type="scientific">Streptomyces purpureus</name>
    <dbReference type="NCBI Taxonomy" id="1951"/>
    <lineage>
        <taxon>Bacteria</taxon>
        <taxon>Bacillati</taxon>
        <taxon>Actinomycetota</taxon>
        <taxon>Actinomycetes</taxon>
        <taxon>Kitasatosporales</taxon>
        <taxon>Streptomycetaceae</taxon>
        <taxon>Streptomyces</taxon>
    </lineage>
</organism>
<dbReference type="InterPro" id="IPR000792">
    <property type="entry name" value="Tscrpt_reg_LuxR_C"/>
</dbReference>
<evidence type="ECO:0000256" key="3">
    <source>
        <dbReference type="ARBA" id="ARBA00023163"/>
    </source>
</evidence>
<keyword evidence="3" id="KW-0804">Transcription</keyword>
<accession>A0A918GY23</accession>
<dbReference type="Gene3D" id="1.10.10.10">
    <property type="entry name" value="Winged helix-like DNA-binding domain superfamily/Winged helix DNA-binding domain"/>
    <property type="match status" value="1"/>
</dbReference>
<keyword evidence="2" id="KW-0238">DNA-binding</keyword>
<evidence type="ECO:0000259" key="5">
    <source>
        <dbReference type="SMART" id="SM00421"/>
    </source>
</evidence>
<dbReference type="GO" id="GO:0006355">
    <property type="term" value="P:regulation of DNA-templated transcription"/>
    <property type="evidence" value="ECO:0007669"/>
    <property type="project" value="InterPro"/>
</dbReference>
<protein>
    <recommendedName>
        <fullName evidence="5">HTH luxR-type domain-containing protein</fullName>
    </recommendedName>
</protein>
<keyword evidence="1" id="KW-0805">Transcription regulation</keyword>
<dbReference type="AlphaFoldDB" id="A0A918GY23"/>
<name>A0A918GY23_9ACTN</name>
<dbReference type="SUPFAM" id="SSF46894">
    <property type="entry name" value="C-terminal effector domain of the bipartite response regulators"/>
    <property type="match status" value="1"/>
</dbReference>
<dbReference type="RefSeq" id="WP_189199429.1">
    <property type="nucleotide sequence ID" value="NZ_BMQQ01000001.1"/>
</dbReference>
<dbReference type="PANTHER" id="PTHR44688">
    <property type="entry name" value="DNA-BINDING TRANSCRIPTIONAL ACTIVATOR DEVR_DOSR"/>
    <property type="match status" value="1"/>
</dbReference>
<reference evidence="6" key="2">
    <citation type="submission" date="2020-09" db="EMBL/GenBank/DDBJ databases">
        <authorList>
            <person name="Sun Q."/>
            <person name="Ohkuma M."/>
        </authorList>
    </citation>
    <scope>NUCLEOTIDE SEQUENCE</scope>
    <source>
        <strain evidence="6">JCM 3172</strain>
    </source>
</reference>
<dbReference type="InterPro" id="IPR016032">
    <property type="entry name" value="Sig_transdc_resp-reg_C-effctor"/>
</dbReference>
<feature type="domain" description="HTH luxR-type" evidence="5">
    <location>
        <begin position="16"/>
        <end position="74"/>
    </location>
</feature>
<dbReference type="Proteomes" id="UP000619486">
    <property type="component" value="Unassembled WGS sequence"/>
</dbReference>
<dbReference type="EMBL" id="BMQQ01000001">
    <property type="protein sequence ID" value="GGT14042.1"/>
    <property type="molecule type" value="Genomic_DNA"/>
</dbReference>
<dbReference type="SMART" id="SM00421">
    <property type="entry name" value="HTH_LUXR"/>
    <property type="match status" value="1"/>
</dbReference>
<dbReference type="GO" id="GO:0003677">
    <property type="term" value="F:DNA binding"/>
    <property type="evidence" value="ECO:0007669"/>
    <property type="project" value="UniProtKB-KW"/>
</dbReference>
<feature type="region of interest" description="Disordered" evidence="4">
    <location>
        <begin position="1"/>
        <end position="22"/>
    </location>
</feature>
<gene>
    <name evidence="6" type="ORF">GCM10014713_03290</name>
</gene>
<dbReference type="PRINTS" id="PR00038">
    <property type="entry name" value="HTHLUXR"/>
</dbReference>
<evidence type="ECO:0000313" key="6">
    <source>
        <dbReference type="EMBL" id="GGT14042.1"/>
    </source>
</evidence>
<dbReference type="InterPro" id="IPR036388">
    <property type="entry name" value="WH-like_DNA-bd_sf"/>
</dbReference>
<evidence type="ECO:0000256" key="4">
    <source>
        <dbReference type="SAM" id="MobiDB-lite"/>
    </source>
</evidence>
<reference evidence="6" key="1">
    <citation type="journal article" date="2014" name="Int. J. Syst. Evol. Microbiol.">
        <title>Complete genome sequence of Corynebacterium casei LMG S-19264T (=DSM 44701T), isolated from a smear-ripened cheese.</title>
        <authorList>
            <consortium name="US DOE Joint Genome Institute (JGI-PGF)"/>
            <person name="Walter F."/>
            <person name="Albersmeier A."/>
            <person name="Kalinowski J."/>
            <person name="Ruckert C."/>
        </authorList>
    </citation>
    <scope>NUCLEOTIDE SEQUENCE</scope>
    <source>
        <strain evidence="6">JCM 3172</strain>
    </source>
</reference>
<proteinExistence type="predicted"/>
<evidence type="ECO:0000256" key="2">
    <source>
        <dbReference type="ARBA" id="ARBA00023125"/>
    </source>
</evidence>
<dbReference type="Pfam" id="PF00196">
    <property type="entry name" value="GerE"/>
    <property type="match status" value="1"/>
</dbReference>
<dbReference type="PANTHER" id="PTHR44688:SF16">
    <property type="entry name" value="DNA-BINDING TRANSCRIPTIONAL ACTIVATOR DEVR_DOSR"/>
    <property type="match status" value="1"/>
</dbReference>
<comment type="caution">
    <text evidence="6">The sequence shown here is derived from an EMBL/GenBank/DDBJ whole genome shotgun (WGS) entry which is preliminary data.</text>
</comment>
<evidence type="ECO:0000256" key="1">
    <source>
        <dbReference type="ARBA" id="ARBA00023015"/>
    </source>
</evidence>
<sequence>MGSAQPVGLDAPHARPAPLTDEQRRTALRLMVQGYTDAAIAARLGMSPRTVAAHIKRASDELGSRSRANLAYLLATGGHLQEE</sequence>
<keyword evidence="7" id="KW-1185">Reference proteome</keyword>
<evidence type="ECO:0000313" key="7">
    <source>
        <dbReference type="Proteomes" id="UP000619486"/>
    </source>
</evidence>